<organism evidence="1 2">
    <name type="scientific">Acinetobacter baumannii</name>
    <dbReference type="NCBI Taxonomy" id="470"/>
    <lineage>
        <taxon>Bacteria</taxon>
        <taxon>Pseudomonadati</taxon>
        <taxon>Pseudomonadota</taxon>
        <taxon>Gammaproteobacteria</taxon>
        <taxon>Moraxellales</taxon>
        <taxon>Moraxellaceae</taxon>
        <taxon>Acinetobacter</taxon>
        <taxon>Acinetobacter calcoaceticus/baumannii complex</taxon>
    </lineage>
</organism>
<dbReference type="InterPro" id="IPR032495">
    <property type="entry name" value="Phage_TTP_11"/>
</dbReference>
<dbReference type="Pfam" id="PF16460">
    <property type="entry name" value="Phage_TTP_11"/>
    <property type="match status" value="1"/>
</dbReference>
<evidence type="ECO:0000313" key="1">
    <source>
        <dbReference type="EMBL" id="PZM16558.1"/>
    </source>
</evidence>
<reference evidence="1 2" key="1">
    <citation type="submission" date="2018-06" db="EMBL/GenBank/DDBJ databases">
        <title>Carbapenemase-producing Acinetobacter spp. from environmental sources in an hospital from French Polynesia.</title>
        <authorList>
            <person name="Bonnin R.A."/>
            <person name="Levy M."/>
            <person name="Cuzon G."/>
            <person name="Dortet L."/>
            <person name="Naas T."/>
        </authorList>
    </citation>
    <scope>NUCLEOTIDE SEQUENCE [LARGE SCALE GENOMIC DNA]</scope>
    <source>
        <strain evidence="1 2">R10</strain>
    </source>
</reference>
<dbReference type="Gene3D" id="4.10.410.40">
    <property type="match status" value="1"/>
</dbReference>
<evidence type="ECO:0000313" key="2">
    <source>
        <dbReference type="Proteomes" id="UP000248662"/>
    </source>
</evidence>
<dbReference type="RefSeq" id="WP_111034441.1">
    <property type="nucleotide sequence ID" value="NZ_QKWF01000098.1"/>
</dbReference>
<name>A0A3F3MMK8_ACIBA</name>
<dbReference type="Proteomes" id="UP000248662">
    <property type="component" value="Unassembled WGS sequence"/>
</dbReference>
<dbReference type="EMBL" id="QKWF01000098">
    <property type="protein sequence ID" value="PZM16558.1"/>
    <property type="molecule type" value="Genomic_DNA"/>
</dbReference>
<accession>A0A3F3MMK8</accession>
<protein>
    <submittedName>
        <fullName evidence="1">Structural protein 3 family protein</fullName>
    </submittedName>
</protein>
<proteinExistence type="predicted"/>
<sequence length="157" mass="17467">MANVKTQKTQLFTVLNGQVVRFVCSKRIDLGQDSFQKIDVTCLDADSKQYVRGMRDPGEGAIEIDYDDTNTSHDKLIEIAESGEILEWHVGSGHAATLPTYDKTTGINLPKDRMWWSFKGYINPTAPNAFEVDSVVGYSFTLIRTSGVTPTKRTVTS</sequence>
<dbReference type="AlphaFoldDB" id="A0A3F3MMK8"/>
<gene>
    <name evidence="1" type="ORF">DOL94_10295</name>
</gene>
<comment type="caution">
    <text evidence="1">The sequence shown here is derived from an EMBL/GenBank/DDBJ whole genome shotgun (WGS) entry which is preliminary data.</text>
</comment>